<keyword evidence="4 5" id="KW-0648">Protein biosynthesis</keyword>
<evidence type="ECO:0000313" key="8">
    <source>
        <dbReference type="Proteomes" id="UP000228964"/>
    </source>
</evidence>
<keyword evidence="5" id="KW-0963">Cytoplasm</keyword>
<evidence type="ECO:0000256" key="4">
    <source>
        <dbReference type="ARBA" id="ARBA00022917"/>
    </source>
</evidence>
<evidence type="ECO:0000256" key="2">
    <source>
        <dbReference type="ARBA" id="ARBA00016956"/>
    </source>
</evidence>
<keyword evidence="3 5" id="KW-0251">Elongation factor</keyword>
<dbReference type="InterPro" id="IPR001816">
    <property type="entry name" value="Transl_elong_EFTs/EF1B"/>
</dbReference>
<dbReference type="PANTHER" id="PTHR11741">
    <property type="entry name" value="ELONGATION FACTOR TS"/>
    <property type="match status" value="1"/>
</dbReference>
<comment type="subcellular location">
    <subcellularLocation>
        <location evidence="5">Cytoplasm</location>
    </subcellularLocation>
</comment>
<organism evidence="7 8">
    <name type="scientific">Candidatus Falkowbacteria bacterium CG10_big_fil_rev_8_21_14_0_10_38_22</name>
    <dbReference type="NCBI Taxonomy" id="1974564"/>
    <lineage>
        <taxon>Bacteria</taxon>
        <taxon>Candidatus Falkowiibacteriota</taxon>
    </lineage>
</organism>
<dbReference type="CDD" id="cd14275">
    <property type="entry name" value="UBA_EF-Ts"/>
    <property type="match status" value="1"/>
</dbReference>
<dbReference type="GO" id="GO:0005737">
    <property type="term" value="C:cytoplasm"/>
    <property type="evidence" value="ECO:0007669"/>
    <property type="project" value="UniProtKB-SubCell"/>
</dbReference>
<dbReference type="InterPro" id="IPR014039">
    <property type="entry name" value="Transl_elong_EFTs/EF1B_dimer"/>
</dbReference>
<dbReference type="PANTHER" id="PTHR11741:SF0">
    <property type="entry name" value="ELONGATION FACTOR TS, MITOCHONDRIAL"/>
    <property type="match status" value="1"/>
</dbReference>
<dbReference type="AlphaFoldDB" id="A0A2M6WS34"/>
<dbReference type="Gene3D" id="1.10.286.20">
    <property type="match status" value="1"/>
</dbReference>
<evidence type="ECO:0000313" key="7">
    <source>
        <dbReference type="EMBL" id="PIT95591.1"/>
    </source>
</evidence>
<dbReference type="SUPFAM" id="SSF54713">
    <property type="entry name" value="Elongation factor Ts (EF-Ts), dimerisation domain"/>
    <property type="match status" value="2"/>
</dbReference>
<feature type="domain" description="Translation elongation factor EFTs/EF1B dimerisation" evidence="6">
    <location>
        <begin position="68"/>
        <end position="263"/>
    </location>
</feature>
<evidence type="ECO:0000259" key="6">
    <source>
        <dbReference type="Pfam" id="PF00889"/>
    </source>
</evidence>
<dbReference type="FunFam" id="1.10.8.10:FF:000001">
    <property type="entry name" value="Elongation factor Ts"/>
    <property type="match status" value="1"/>
</dbReference>
<comment type="similarity">
    <text evidence="1 5">Belongs to the EF-Ts family.</text>
</comment>
<reference evidence="8" key="1">
    <citation type="submission" date="2017-09" db="EMBL/GenBank/DDBJ databases">
        <title>Depth-based differentiation of microbial function through sediment-hosted aquifers and enrichment of novel symbionts in the deep terrestrial subsurface.</title>
        <authorList>
            <person name="Probst A.J."/>
            <person name="Ladd B."/>
            <person name="Jarett J.K."/>
            <person name="Geller-Mcgrath D.E."/>
            <person name="Sieber C.M.K."/>
            <person name="Emerson J.B."/>
            <person name="Anantharaman K."/>
            <person name="Thomas B.C."/>
            <person name="Malmstrom R."/>
            <person name="Stieglmeier M."/>
            <person name="Klingl A."/>
            <person name="Woyke T."/>
            <person name="Ryan C.M."/>
            <person name="Banfield J.F."/>
        </authorList>
    </citation>
    <scope>NUCLEOTIDE SEQUENCE [LARGE SCALE GENOMIC DNA]</scope>
</reference>
<dbReference type="InterPro" id="IPR009060">
    <property type="entry name" value="UBA-like_sf"/>
</dbReference>
<evidence type="ECO:0000256" key="3">
    <source>
        <dbReference type="ARBA" id="ARBA00022768"/>
    </source>
</evidence>
<dbReference type="Proteomes" id="UP000228964">
    <property type="component" value="Unassembled WGS sequence"/>
</dbReference>
<evidence type="ECO:0000256" key="1">
    <source>
        <dbReference type="ARBA" id="ARBA00005532"/>
    </source>
</evidence>
<dbReference type="Gene3D" id="3.30.479.20">
    <property type="entry name" value="Elongation factor Ts, dimerisation domain"/>
    <property type="match status" value="2"/>
</dbReference>
<gene>
    <name evidence="5" type="primary">tsf</name>
    <name evidence="7" type="ORF">COT96_00405</name>
</gene>
<dbReference type="Pfam" id="PF00889">
    <property type="entry name" value="EF_TS"/>
    <property type="match status" value="1"/>
</dbReference>
<comment type="function">
    <text evidence="5">Associates with the EF-Tu.GDP complex and induces the exchange of GDP to GTP. It remains bound to the aminoacyl-tRNA.EF-Tu.GTP complex up to the GTP hydrolysis stage on the ribosome.</text>
</comment>
<dbReference type="HAMAP" id="MF_00050">
    <property type="entry name" value="EF_Ts"/>
    <property type="match status" value="1"/>
</dbReference>
<dbReference type="NCBIfam" id="TIGR00116">
    <property type="entry name" value="tsf"/>
    <property type="match status" value="1"/>
</dbReference>
<dbReference type="EMBL" id="PFAO01000008">
    <property type="protein sequence ID" value="PIT95591.1"/>
    <property type="molecule type" value="Genomic_DNA"/>
</dbReference>
<dbReference type="InterPro" id="IPR036402">
    <property type="entry name" value="EF-Ts_dimer_sf"/>
</dbReference>
<proteinExistence type="inferred from homology"/>
<dbReference type="Gene3D" id="1.10.8.10">
    <property type="entry name" value="DNA helicase RuvA subunit, C-terminal domain"/>
    <property type="match status" value="1"/>
</dbReference>
<comment type="caution">
    <text evidence="7">The sequence shown here is derived from an EMBL/GenBank/DDBJ whole genome shotgun (WGS) entry which is preliminary data.</text>
</comment>
<dbReference type="GO" id="GO:0003746">
    <property type="term" value="F:translation elongation factor activity"/>
    <property type="evidence" value="ECO:0007669"/>
    <property type="project" value="UniProtKB-UniRule"/>
</dbReference>
<evidence type="ECO:0000256" key="5">
    <source>
        <dbReference type="HAMAP-Rule" id="MF_00050"/>
    </source>
</evidence>
<dbReference type="SUPFAM" id="SSF46934">
    <property type="entry name" value="UBA-like"/>
    <property type="match status" value="1"/>
</dbReference>
<feature type="region of interest" description="Involved in Mg(2+) ion dislocation from EF-Tu" evidence="5">
    <location>
        <begin position="77"/>
        <end position="80"/>
    </location>
</feature>
<name>A0A2M6WS34_9BACT</name>
<protein>
    <recommendedName>
        <fullName evidence="2 5">Elongation factor Ts</fullName>
        <shortName evidence="5">EF-Ts</shortName>
    </recommendedName>
</protein>
<accession>A0A2M6WS34</accession>
<sequence>MENIKILRDKTGAGIVDCKKAWEESGNNIDKAVEILRKKGIAKAAKRDNREVREGVVKVAVSSNSKTGFIVEINAETDFVVRSEKFQEFASQVINLAKKKQPKNLAELLSLSLADGTVKENLDNLSGVIGEKLVLKRYDILNSSGTVAAYSHASGKIGVIVALDQDGQDDLAYEIAMQIAAANPKYIRPEDVAAAELDKEKEIYQEQLLKEGKPENIIDKIMVGKLAKFYEEVCLVKQEYIKDDSQRVEDILGDIKVEGFIRY</sequence>